<feature type="transmembrane region" description="Helical" evidence="1">
    <location>
        <begin position="55"/>
        <end position="73"/>
    </location>
</feature>
<feature type="transmembrane region" description="Helical" evidence="1">
    <location>
        <begin position="21"/>
        <end position="43"/>
    </location>
</feature>
<keyword evidence="1" id="KW-0472">Membrane</keyword>
<organism evidence="2 3">
    <name type="scientific">Algibacter mikhailovii</name>
    <dbReference type="NCBI Taxonomy" id="425498"/>
    <lineage>
        <taxon>Bacteria</taxon>
        <taxon>Pseudomonadati</taxon>
        <taxon>Bacteroidota</taxon>
        <taxon>Flavobacteriia</taxon>
        <taxon>Flavobacteriales</taxon>
        <taxon>Flavobacteriaceae</taxon>
        <taxon>Algibacter</taxon>
    </lineage>
</organism>
<keyword evidence="3" id="KW-1185">Reference proteome</keyword>
<evidence type="ECO:0000313" key="2">
    <source>
        <dbReference type="EMBL" id="GGZ79425.1"/>
    </source>
</evidence>
<gene>
    <name evidence="2" type="ORF">GCM10007028_16240</name>
</gene>
<dbReference type="AlphaFoldDB" id="A0A918V8T7"/>
<accession>A0A918V8T7</accession>
<sequence>MLTFFYAIPFFKKRAHTLRSIEGLKVFVIALVWTSATVLIPVINEEYSINKNVVLITIQRFIYVLVLMIPFEIRDLKFDNLALKTVPQKLGVKGTKILGIILLMVLLILEVLKDNWGVVNMVRLITITGITGMLVFFSKTDQSKYYSSFWVEGLPVVWLLLWLIFS</sequence>
<evidence type="ECO:0000256" key="1">
    <source>
        <dbReference type="SAM" id="Phobius"/>
    </source>
</evidence>
<keyword evidence="1" id="KW-1133">Transmembrane helix</keyword>
<comment type="caution">
    <text evidence="2">The sequence shown here is derived from an EMBL/GenBank/DDBJ whole genome shotgun (WGS) entry which is preliminary data.</text>
</comment>
<evidence type="ECO:0008006" key="4">
    <source>
        <dbReference type="Google" id="ProtNLM"/>
    </source>
</evidence>
<dbReference type="Proteomes" id="UP000636004">
    <property type="component" value="Unassembled WGS sequence"/>
</dbReference>
<feature type="transmembrane region" description="Helical" evidence="1">
    <location>
        <begin position="94"/>
        <end position="112"/>
    </location>
</feature>
<reference evidence="2" key="2">
    <citation type="submission" date="2020-09" db="EMBL/GenBank/DDBJ databases">
        <authorList>
            <person name="Sun Q."/>
            <person name="Kim S."/>
        </authorList>
    </citation>
    <scope>NUCLEOTIDE SEQUENCE</scope>
    <source>
        <strain evidence="2">KCTC 12710</strain>
    </source>
</reference>
<evidence type="ECO:0000313" key="3">
    <source>
        <dbReference type="Proteomes" id="UP000636004"/>
    </source>
</evidence>
<dbReference type="EMBL" id="BMWZ01000003">
    <property type="protein sequence ID" value="GGZ79425.1"/>
    <property type="molecule type" value="Genomic_DNA"/>
</dbReference>
<feature type="transmembrane region" description="Helical" evidence="1">
    <location>
        <begin position="118"/>
        <end position="137"/>
    </location>
</feature>
<proteinExistence type="predicted"/>
<protein>
    <recommendedName>
        <fullName evidence="4">Prenyltransferase</fullName>
    </recommendedName>
</protein>
<feature type="transmembrane region" description="Helical" evidence="1">
    <location>
        <begin position="149"/>
        <end position="165"/>
    </location>
</feature>
<name>A0A918V8T7_9FLAO</name>
<reference evidence="2" key="1">
    <citation type="journal article" date="2014" name="Int. J. Syst. Evol. Microbiol.">
        <title>Complete genome sequence of Corynebacterium casei LMG S-19264T (=DSM 44701T), isolated from a smear-ripened cheese.</title>
        <authorList>
            <consortium name="US DOE Joint Genome Institute (JGI-PGF)"/>
            <person name="Walter F."/>
            <person name="Albersmeier A."/>
            <person name="Kalinowski J."/>
            <person name="Ruckert C."/>
        </authorList>
    </citation>
    <scope>NUCLEOTIDE SEQUENCE</scope>
    <source>
        <strain evidence="2">KCTC 12710</strain>
    </source>
</reference>
<keyword evidence="1" id="KW-0812">Transmembrane</keyword>